<keyword evidence="1" id="KW-0808">Transferase</keyword>
<accession>A0ABX8CHU1</accession>
<evidence type="ECO:0000256" key="2">
    <source>
        <dbReference type="ARBA" id="ARBA00022777"/>
    </source>
</evidence>
<dbReference type="InterPro" id="IPR011611">
    <property type="entry name" value="PfkB_dom"/>
</dbReference>
<evidence type="ECO:0000313" key="4">
    <source>
        <dbReference type="EMBL" id="QVI19534.1"/>
    </source>
</evidence>
<dbReference type="PANTHER" id="PTHR10584:SF166">
    <property type="entry name" value="RIBOKINASE"/>
    <property type="match status" value="1"/>
</dbReference>
<feature type="domain" description="Carbohydrate kinase PfkB" evidence="3">
    <location>
        <begin position="62"/>
        <end position="285"/>
    </location>
</feature>
<name>A0ABX8CHU1_9NOCA</name>
<dbReference type="InterPro" id="IPR029056">
    <property type="entry name" value="Ribokinase-like"/>
</dbReference>
<proteinExistence type="predicted"/>
<dbReference type="Proteomes" id="UP000683310">
    <property type="component" value="Chromosome"/>
</dbReference>
<dbReference type="GO" id="GO:0016301">
    <property type="term" value="F:kinase activity"/>
    <property type="evidence" value="ECO:0007669"/>
    <property type="project" value="UniProtKB-KW"/>
</dbReference>
<sequence length="308" mass="32893">MTTQDRPVVCVSYLAAAELWSVPKFPAPNHGAEILTTEESIAADGPMTAAVLAALDVPTLLVANRIGNDDVGERVGRWLQQHQVPSTAVVSTDVTTPKIVVVADGRDTRTWFAHLLGITDELSHSDLSPIATASMVYLDAYRLIETAALRVVRAARDCGTELLVNLGGSPLSDALRIELAGYRNLIIQTNVDDESRSAVPEVTKQLLTETSARWVVVTAGAYGASAASRERIVTTPAFRVQVRHTHCAGAAFSGGLLYGLRYGMSIERSLLLATASGALRCVRHQNAPLPTLLELESVIASLARTSSN</sequence>
<reference evidence="4 5" key="1">
    <citation type="submission" date="2021-04" db="EMBL/GenBank/DDBJ databases">
        <title>Nocardia tengchongensis.</title>
        <authorList>
            <person name="Zhuang k."/>
            <person name="Ran Y."/>
            <person name="Li W."/>
        </authorList>
    </citation>
    <scope>NUCLEOTIDE SEQUENCE [LARGE SCALE GENOMIC DNA]</scope>
    <source>
        <strain evidence="4 5">CFH S0057</strain>
    </source>
</reference>
<dbReference type="Pfam" id="PF00294">
    <property type="entry name" value="PfkB"/>
    <property type="match status" value="1"/>
</dbReference>
<evidence type="ECO:0000259" key="3">
    <source>
        <dbReference type="Pfam" id="PF00294"/>
    </source>
</evidence>
<dbReference type="PANTHER" id="PTHR10584">
    <property type="entry name" value="SUGAR KINASE"/>
    <property type="match status" value="1"/>
</dbReference>
<keyword evidence="2 4" id="KW-0418">Kinase</keyword>
<keyword evidence="5" id="KW-1185">Reference proteome</keyword>
<dbReference type="RefSeq" id="WP_213555566.1">
    <property type="nucleotide sequence ID" value="NZ_JBHZDI010000038.1"/>
</dbReference>
<protein>
    <submittedName>
        <fullName evidence="4">Carbohydrate kinase family protein</fullName>
    </submittedName>
</protein>
<evidence type="ECO:0000256" key="1">
    <source>
        <dbReference type="ARBA" id="ARBA00022679"/>
    </source>
</evidence>
<organism evidence="4 5">
    <name type="scientific">Nocardia tengchongensis</name>
    <dbReference type="NCBI Taxonomy" id="2055889"/>
    <lineage>
        <taxon>Bacteria</taxon>
        <taxon>Bacillati</taxon>
        <taxon>Actinomycetota</taxon>
        <taxon>Actinomycetes</taxon>
        <taxon>Mycobacteriales</taxon>
        <taxon>Nocardiaceae</taxon>
        <taxon>Nocardia</taxon>
    </lineage>
</organism>
<evidence type="ECO:0000313" key="5">
    <source>
        <dbReference type="Proteomes" id="UP000683310"/>
    </source>
</evidence>
<dbReference type="EMBL" id="CP074371">
    <property type="protein sequence ID" value="QVI19534.1"/>
    <property type="molecule type" value="Genomic_DNA"/>
</dbReference>
<dbReference type="Gene3D" id="3.40.1190.20">
    <property type="match status" value="1"/>
</dbReference>
<gene>
    <name evidence="4" type="ORF">KHQ06_24555</name>
</gene>
<dbReference type="SUPFAM" id="SSF53613">
    <property type="entry name" value="Ribokinase-like"/>
    <property type="match status" value="1"/>
</dbReference>